<proteinExistence type="inferred from homology"/>
<feature type="compositionally biased region" description="Polar residues" evidence="6">
    <location>
        <begin position="844"/>
        <end position="859"/>
    </location>
</feature>
<feature type="region of interest" description="Disordered" evidence="6">
    <location>
        <begin position="1176"/>
        <end position="1218"/>
    </location>
</feature>
<feature type="compositionally biased region" description="Low complexity" evidence="6">
    <location>
        <begin position="1136"/>
        <end position="1148"/>
    </location>
</feature>
<dbReference type="Proteomes" id="UP001329825">
    <property type="component" value="Chromosome 7"/>
</dbReference>
<dbReference type="RefSeq" id="XP_062792965.1">
    <property type="nucleotide sequence ID" value="XM_062936914.1"/>
</dbReference>
<dbReference type="PANTHER" id="PTHR21567">
    <property type="entry name" value="CLASP"/>
    <property type="match status" value="1"/>
</dbReference>
<dbReference type="InterPro" id="IPR011989">
    <property type="entry name" value="ARM-like"/>
</dbReference>
<feature type="region of interest" description="Disordered" evidence="6">
    <location>
        <begin position="1067"/>
        <end position="1161"/>
    </location>
</feature>
<dbReference type="PANTHER" id="PTHR21567:SF60">
    <property type="entry name" value="CLASP N-TERMINAL DOMAIN-CONTAINING PROTEIN"/>
    <property type="match status" value="1"/>
</dbReference>
<keyword evidence="9" id="KW-1185">Reference proteome</keyword>
<keyword evidence="3" id="KW-0132">Cell division</keyword>
<feature type="compositionally biased region" description="Pro residues" evidence="6">
    <location>
        <begin position="977"/>
        <end position="990"/>
    </location>
</feature>
<feature type="region of interest" description="Disordered" evidence="6">
    <location>
        <begin position="720"/>
        <end position="1012"/>
    </location>
</feature>
<gene>
    <name evidence="8" type="ORF">IL334_005201</name>
</gene>
<evidence type="ECO:0000313" key="9">
    <source>
        <dbReference type="Proteomes" id="UP001329825"/>
    </source>
</evidence>
<evidence type="ECO:0000256" key="5">
    <source>
        <dbReference type="ARBA" id="ARBA00022776"/>
    </source>
</evidence>
<evidence type="ECO:0000256" key="6">
    <source>
        <dbReference type="SAM" id="MobiDB-lite"/>
    </source>
</evidence>
<accession>A0ABZ1D499</accession>
<evidence type="ECO:0000256" key="4">
    <source>
        <dbReference type="ARBA" id="ARBA00022701"/>
    </source>
</evidence>
<dbReference type="InterPro" id="IPR024395">
    <property type="entry name" value="CLASP_N_dom"/>
</dbReference>
<comment type="subcellular location">
    <subcellularLocation>
        <location evidence="1">Cytoplasm</location>
        <location evidence="1">Cytoskeleton</location>
        <location evidence="1">Spindle</location>
    </subcellularLocation>
</comment>
<dbReference type="GeneID" id="87957332"/>
<evidence type="ECO:0000256" key="1">
    <source>
        <dbReference type="ARBA" id="ARBA00004186"/>
    </source>
</evidence>
<dbReference type="Pfam" id="PF12348">
    <property type="entry name" value="CLASP_N"/>
    <property type="match status" value="1"/>
</dbReference>
<feature type="domain" description="CLASP N-terminal" evidence="7">
    <location>
        <begin position="19"/>
        <end position="241"/>
    </location>
</feature>
<feature type="compositionally biased region" description="Polar residues" evidence="6">
    <location>
        <begin position="281"/>
        <end position="296"/>
    </location>
</feature>
<feature type="compositionally biased region" description="Polar residues" evidence="6">
    <location>
        <begin position="1197"/>
        <end position="1208"/>
    </location>
</feature>
<keyword evidence="5" id="KW-0498">Mitosis</keyword>
<reference evidence="8 9" key="1">
    <citation type="submission" date="2024-01" db="EMBL/GenBank/DDBJ databases">
        <title>Comparative genomics of Cryptococcus and Kwoniella reveals pathogenesis evolution and contrasting modes of karyotype evolution via chromosome fusion or intercentromeric recombination.</title>
        <authorList>
            <person name="Coelho M.A."/>
            <person name="David-Palma M."/>
            <person name="Shea T."/>
            <person name="Bowers K."/>
            <person name="McGinley-Smith S."/>
            <person name="Mohammad A.W."/>
            <person name="Gnirke A."/>
            <person name="Yurkov A.M."/>
            <person name="Nowrousian M."/>
            <person name="Sun S."/>
            <person name="Cuomo C.A."/>
            <person name="Heitman J."/>
        </authorList>
    </citation>
    <scope>NUCLEOTIDE SEQUENCE [LARGE SCALE GENOMIC DNA]</scope>
    <source>
        <strain evidence="8">CBS 11374</strain>
    </source>
</reference>
<comment type="similarity">
    <text evidence="2">Belongs to the CLASP family.</text>
</comment>
<name>A0ABZ1D499_9TREE</name>
<feature type="compositionally biased region" description="Polar residues" evidence="6">
    <location>
        <begin position="994"/>
        <end position="1011"/>
    </location>
</feature>
<feature type="region of interest" description="Disordered" evidence="6">
    <location>
        <begin position="272"/>
        <end position="341"/>
    </location>
</feature>
<feature type="compositionally biased region" description="Polar residues" evidence="6">
    <location>
        <begin position="1125"/>
        <end position="1135"/>
    </location>
</feature>
<feature type="region of interest" description="Disordered" evidence="6">
    <location>
        <begin position="494"/>
        <end position="532"/>
    </location>
</feature>
<evidence type="ECO:0000313" key="8">
    <source>
        <dbReference type="EMBL" id="WRT68225.1"/>
    </source>
</evidence>
<dbReference type="EMBL" id="CP141887">
    <property type="protein sequence ID" value="WRT68225.1"/>
    <property type="molecule type" value="Genomic_DNA"/>
</dbReference>
<dbReference type="InterPro" id="IPR016024">
    <property type="entry name" value="ARM-type_fold"/>
</dbReference>
<feature type="compositionally biased region" description="Low complexity" evidence="6">
    <location>
        <begin position="794"/>
        <end position="843"/>
    </location>
</feature>
<keyword evidence="5" id="KW-0131">Cell cycle</keyword>
<protein>
    <recommendedName>
        <fullName evidence="7">CLASP N-terminal domain-containing protein</fullName>
    </recommendedName>
</protein>
<keyword evidence="4" id="KW-0493">Microtubule</keyword>
<organism evidence="8 9">
    <name type="scientific">Kwoniella shivajii</name>
    <dbReference type="NCBI Taxonomy" id="564305"/>
    <lineage>
        <taxon>Eukaryota</taxon>
        <taxon>Fungi</taxon>
        <taxon>Dikarya</taxon>
        <taxon>Basidiomycota</taxon>
        <taxon>Agaricomycotina</taxon>
        <taxon>Tremellomycetes</taxon>
        <taxon>Tremellales</taxon>
        <taxon>Cryptococcaceae</taxon>
        <taxon>Kwoniella</taxon>
    </lineage>
</organism>
<evidence type="ECO:0000256" key="2">
    <source>
        <dbReference type="ARBA" id="ARBA00009549"/>
    </source>
</evidence>
<sequence>MAPALAADAKIPCPTPHHLKEELETLTWALEPEEKEDTWEKFERAIIRFSAVTRGGGYKHTDLYIEGVGRKGVGPKLAKCMLSDRGRLSGVSTDLLQTFAPRLSTNFKPLVNLYLEPLIDLLGRPNKVFLKRAEKCLLTIITHCQINTILPELRRGLNDNAATCRRGSGIAVERTVKEWPGELWTERYLAILEESVKKMAIDKDPEVRQTGKRVWALFNDMWPERVDNFSAPLTPTIRRYLDISANGADPSKPKPKAVIRPALVAVKPISAASSESSHASGTAQTAINSKPQNNRVNALATKPMRPLLHPQPSAIEAGPSRRRSPKKNVEQLPPVSEHEIVEIPQYQPALSRSKSSSNRLHNDFAVPPALGWQGRSVSHNILPSVSSMPSFPSDEIKHYPLSKPTRPVLLPAHSAPAESTEIHLPPRRFAPPARIMRVVSTDEEGGIEHGDHPFTTPSGATVIRGPQRNLNGGAGRRGNALGQAHRRVVTGPSVVPEDGYFAKTPGGGWNKPRQETDEKLEEQQYSTKADNHRSEKLSQAFASPIPAQVVSMDSPLMPILIRSTSGEVRAMGLENESDFIDMKEDVYPASPLRQKHAEEEDRKTVEVARKIELPESPKKANEELDALTEVTKEDQAVEVIMKNSTIAEEGERVITKMEEAVDTCETQEQEQADCKVEPTAANSEKVLAVESLPVPQAIEEIEEIEGDRVPQLADIVTLMTSAPEKAGPKPLTRVPSTAGRAGPETQGPAKPNIAKPKVLGTTLRKPPVPAARSVPTRTVSAPVVRKPFKPTNLTAPTATTAARAAASVRAAPATTAVSRPVVSTSTTAKTTATSTSNTAKDSTLNNSTSSKPTTMNLSTARARVVSAQVVSKTEPKPEPKITSKPSLPATARAAPTRIVSGPKKPTVTAHVTLPPVKKERVFRKAPLPSFRPARNGPTITTASSDLKASTSSVTSVRAKVKPEMIELPKSPAKPSEVPLPPSPHEIPLPHSPVSKATSVISSISRNNTHKSSPLKVEIRARVRQDSIISVPQSPIKVAPAKPLSPLLTMVEPDQQESQLAQPVFAIPTQSGVEDNLNGLGLPTHSADPFSNHPPTPHSKLSTSTTSEAGDISTDTDESVERITFKSVSADTPENHPSTTSSPSKAKPAFGSRSDVSTPGRSAAMLLAKLEGSEKGMNMAMSFTPGPGPGERKALSVKDTNTPATSAGHSSEGDWDISA</sequence>
<dbReference type="Gene3D" id="1.25.10.10">
    <property type="entry name" value="Leucine-rich Repeat Variant"/>
    <property type="match status" value="1"/>
</dbReference>
<feature type="compositionally biased region" description="Polar residues" evidence="6">
    <location>
        <begin position="937"/>
        <end position="955"/>
    </location>
</feature>
<feature type="compositionally biased region" description="Low complexity" evidence="6">
    <location>
        <begin position="860"/>
        <end position="871"/>
    </location>
</feature>
<feature type="compositionally biased region" description="Polar residues" evidence="6">
    <location>
        <begin position="1098"/>
        <end position="1107"/>
    </location>
</feature>
<evidence type="ECO:0000259" key="7">
    <source>
        <dbReference type="Pfam" id="PF12348"/>
    </source>
</evidence>
<evidence type="ECO:0000256" key="3">
    <source>
        <dbReference type="ARBA" id="ARBA00022618"/>
    </source>
</evidence>
<dbReference type="SUPFAM" id="SSF48371">
    <property type="entry name" value="ARM repeat"/>
    <property type="match status" value="1"/>
</dbReference>